<dbReference type="InterPro" id="IPR002104">
    <property type="entry name" value="Integrase_catalytic"/>
</dbReference>
<dbReference type="Proteomes" id="UP000031890">
    <property type="component" value="Chromosome"/>
</dbReference>
<evidence type="ECO:0000313" key="5">
    <source>
        <dbReference type="EMBL" id="AJI79438.1"/>
    </source>
</evidence>
<feature type="domain" description="Tyr recombinase" evidence="4">
    <location>
        <begin position="176"/>
        <end position="372"/>
    </location>
</feature>
<evidence type="ECO:0000313" key="6">
    <source>
        <dbReference type="Proteomes" id="UP000031890"/>
    </source>
</evidence>
<dbReference type="SUPFAM" id="SSF56349">
    <property type="entry name" value="DNA breaking-rejoining enzymes"/>
    <property type="match status" value="1"/>
</dbReference>
<dbReference type="PROSITE" id="PS51898">
    <property type="entry name" value="TYR_RECOMBINASE"/>
    <property type="match status" value="1"/>
</dbReference>
<dbReference type="GO" id="GO:0003677">
    <property type="term" value="F:DNA binding"/>
    <property type="evidence" value="ECO:0007669"/>
    <property type="project" value="UniProtKB-KW"/>
</dbReference>
<protein>
    <submittedName>
        <fullName evidence="5">Site-specific recombinase XerD</fullName>
    </submittedName>
</protein>
<evidence type="ECO:0000256" key="2">
    <source>
        <dbReference type="ARBA" id="ARBA00023125"/>
    </source>
</evidence>
<evidence type="ECO:0000256" key="3">
    <source>
        <dbReference type="ARBA" id="ARBA00023172"/>
    </source>
</evidence>
<proteinExistence type="inferred from homology"/>
<dbReference type="InterPro" id="IPR013762">
    <property type="entry name" value="Integrase-like_cat_sf"/>
</dbReference>
<accession>A0A0B6EX93</accession>
<dbReference type="Pfam" id="PF26003">
    <property type="entry name" value="Integrase_N_phage"/>
    <property type="match status" value="1"/>
</dbReference>
<dbReference type="KEGG" id="csx:CSING_09605"/>
<organism evidence="5 6">
    <name type="scientific">Corynebacterium singulare</name>
    <dbReference type="NCBI Taxonomy" id="161899"/>
    <lineage>
        <taxon>Bacteria</taxon>
        <taxon>Bacillati</taxon>
        <taxon>Actinomycetota</taxon>
        <taxon>Actinomycetes</taxon>
        <taxon>Mycobacteriales</taxon>
        <taxon>Corynebacteriaceae</taxon>
        <taxon>Corynebacterium</taxon>
    </lineage>
</organism>
<dbReference type="Gene3D" id="1.10.443.10">
    <property type="entry name" value="Intergrase catalytic core"/>
    <property type="match status" value="1"/>
</dbReference>
<dbReference type="Gene3D" id="1.10.150.130">
    <property type="match status" value="1"/>
</dbReference>
<dbReference type="InterPro" id="IPR058717">
    <property type="entry name" value="Phage_L5_Integrase_N"/>
</dbReference>
<dbReference type="HOGENOM" id="CLU_027562_17_5_11"/>
<dbReference type="GO" id="GO:0015074">
    <property type="term" value="P:DNA integration"/>
    <property type="evidence" value="ECO:0007669"/>
    <property type="project" value="InterPro"/>
</dbReference>
<dbReference type="InterPro" id="IPR011010">
    <property type="entry name" value="DNA_brk_join_enz"/>
</dbReference>
<reference evidence="5 6" key="1">
    <citation type="journal article" date="2015" name="Genome Announc.">
        <title>Complete Genome Sequence and Annotation of Corynebacterium singulare DSM 44357, Isolated from a Human Semen Specimen.</title>
        <authorList>
            <person name="Merten M."/>
            <person name="Brinkrolf K."/>
            <person name="Albersmeier A."/>
            <person name="Kutter Y."/>
            <person name="Ruckert C."/>
            <person name="Tauch A."/>
        </authorList>
    </citation>
    <scope>NUCLEOTIDE SEQUENCE [LARGE SCALE GENOMIC DNA]</scope>
    <source>
        <strain evidence="5">IBS B52218</strain>
    </source>
</reference>
<dbReference type="PANTHER" id="PTHR30349:SF41">
    <property type="entry name" value="INTEGRASE_RECOMBINASE PROTEIN MJ0367-RELATED"/>
    <property type="match status" value="1"/>
</dbReference>
<dbReference type="InterPro" id="IPR050090">
    <property type="entry name" value="Tyrosine_recombinase_XerCD"/>
</dbReference>
<gene>
    <name evidence="5" type="ORF">CSING_09605</name>
</gene>
<dbReference type="EMBL" id="CP010827">
    <property type="protein sequence ID" value="AJI79438.1"/>
    <property type="molecule type" value="Genomic_DNA"/>
</dbReference>
<keyword evidence="3" id="KW-0233">DNA recombination</keyword>
<dbReference type="Pfam" id="PF00589">
    <property type="entry name" value="Phage_integrase"/>
    <property type="match status" value="1"/>
</dbReference>
<dbReference type="InterPro" id="IPR010998">
    <property type="entry name" value="Integrase_recombinase_N"/>
</dbReference>
<keyword evidence="2" id="KW-0238">DNA-binding</keyword>
<sequence>MARNSWGATRELPSGRWQASYQGPDKQRYKAPHTFRDRLDALAWLAAVRKEIDLGAWQPPVVKKAQTKIPTVGEMVRHWLALTKPQVRDSTYKAYEEFVTARVLGNETLCAIPVDKLTPVAVAAWWQETVQTFPASNHRNARAYHKLRAAIALAVEYGYLPTNPVAINAARTRAKPKAKELPTTAELRAILDNVPERYRLITVLCLFHGLRIGEALAVKNKHFEFDTNGASVRVEGNLVRVPNGNGGVKMAFHPPKTNAGYRTVPLLREFVPVVIRHLKTFATYPEEYATLTEAGAVVFDTSYRSVFNRAKQRAGIDKSITPHYGRNFIITRLAEAGATPREIGRILGQEDVSTIVNVYMKSREARPVELMRRVDLDD</sequence>
<dbReference type="CDD" id="cd01189">
    <property type="entry name" value="INT_ICEBs1_C_like"/>
    <property type="match status" value="1"/>
</dbReference>
<evidence type="ECO:0000259" key="4">
    <source>
        <dbReference type="PROSITE" id="PS51898"/>
    </source>
</evidence>
<name>A0A0B6EX93_9CORY</name>
<dbReference type="AlphaFoldDB" id="A0A0B6EX93"/>
<dbReference type="PANTHER" id="PTHR30349">
    <property type="entry name" value="PHAGE INTEGRASE-RELATED"/>
    <property type="match status" value="1"/>
</dbReference>
<comment type="similarity">
    <text evidence="1">Belongs to the 'phage' integrase family.</text>
</comment>
<evidence type="ECO:0000256" key="1">
    <source>
        <dbReference type="ARBA" id="ARBA00008857"/>
    </source>
</evidence>
<dbReference type="GO" id="GO:0006310">
    <property type="term" value="P:DNA recombination"/>
    <property type="evidence" value="ECO:0007669"/>
    <property type="project" value="UniProtKB-KW"/>
</dbReference>